<evidence type="ECO:0000256" key="2">
    <source>
        <dbReference type="ARBA" id="ARBA00010515"/>
    </source>
</evidence>
<dbReference type="SUPFAM" id="SSF53474">
    <property type="entry name" value="alpha/beta-Hydrolases"/>
    <property type="match status" value="1"/>
</dbReference>
<dbReference type="PANTHER" id="PTHR43142:SF1">
    <property type="entry name" value="CARBOXYLIC ESTER HYDROLASE"/>
    <property type="match status" value="1"/>
</dbReference>
<organism evidence="7 8">
    <name type="scientific">Streptomyces marokkonensis</name>
    <dbReference type="NCBI Taxonomy" id="324855"/>
    <lineage>
        <taxon>Bacteria</taxon>
        <taxon>Bacillati</taxon>
        <taxon>Actinomycetota</taxon>
        <taxon>Actinomycetes</taxon>
        <taxon>Kitasatosporales</taxon>
        <taxon>Streptomycetaceae</taxon>
        <taxon>Streptomyces</taxon>
    </lineage>
</organism>
<dbReference type="EC" id="3.1.1.-" evidence="4"/>
<evidence type="ECO:0000313" key="8">
    <source>
        <dbReference type="Proteomes" id="UP001601627"/>
    </source>
</evidence>
<dbReference type="Pfam" id="PF00135">
    <property type="entry name" value="COesterase"/>
    <property type="match status" value="1"/>
</dbReference>
<feature type="domain" description="Carboxylesterase type B" evidence="6">
    <location>
        <begin position="6"/>
        <end position="487"/>
    </location>
</feature>
<accession>A0ABW6QFV0</accession>
<dbReference type="InterPro" id="IPR029058">
    <property type="entry name" value="AB_hydrolase_fold"/>
</dbReference>
<dbReference type="InterPro" id="IPR002168">
    <property type="entry name" value="Lipase_GDXG_HIS_AS"/>
</dbReference>
<evidence type="ECO:0000256" key="1">
    <source>
        <dbReference type="ARBA" id="ARBA00005964"/>
    </source>
</evidence>
<reference evidence="7 8" key="1">
    <citation type="submission" date="2024-09" db="EMBL/GenBank/DDBJ databases">
        <title>The Natural Products Discovery Center: Release of the First 8490 Sequenced Strains for Exploring Actinobacteria Biosynthetic Diversity.</title>
        <authorList>
            <person name="Kalkreuter E."/>
            <person name="Kautsar S.A."/>
            <person name="Yang D."/>
            <person name="Bader C.D."/>
            <person name="Teijaro C.N."/>
            <person name="Fluegel L."/>
            <person name="Davis C.M."/>
            <person name="Simpson J.R."/>
            <person name="Lauterbach L."/>
            <person name="Steele A.D."/>
            <person name="Gui C."/>
            <person name="Meng S."/>
            <person name="Li G."/>
            <person name="Viehrig K."/>
            <person name="Ye F."/>
            <person name="Su P."/>
            <person name="Kiefer A.F."/>
            <person name="Nichols A."/>
            <person name="Cepeda A.J."/>
            <person name="Yan W."/>
            <person name="Fan B."/>
            <person name="Jiang Y."/>
            <person name="Adhikari A."/>
            <person name="Zheng C.-J."/>
            <person name="Schuster L."/>
            <person name="Cowan T.M."/>
            <person name="Smanski M.J."/>
            <person name="Chevrette M.G."/>
            <person name="De Carvalho L.P.S."/>
            <person name="Shen B."/>
        </authorList>
    </citation>
    <scope>NUCLEOTIDE SEQUENCE [LARGE SCALE GENOMIC DNA]</scope>
    <source>
        <strain evidence="7 8">NPDC058328</strain>
    </source>
</reference>
<evidence type="ECO:0000256" key="4">
    <source>
        <dbReference type="RuleBase" id="RU361235"/>
    </source>
</evidence>
<dbReference type="PROSITE" id="PS01173">
    <property type="entry name" value="LIPASE_GDXG_HIS"/>
    <property type="match status" value="1"/>
</dbReference>
<protein>
    <recommendedName>
        <fullName evidence="4">Carboxylic ester hydrolase</fullName>
        <ecNumber evidence="4">3.1.1.-</ecNumber>
    </recommendedName>
</protein>
<name>A0ABW6QFV0_9ACTN</name>
<comment type="similarity">
    <text evidence="2">Belongs to the 'GDXG' lipolytic enzyme family.</text>
</comment>
<dbReference type="Gene3D" id="3.40.50.1820">
    <property type="entry name" value="alpha/beta hydrolase"/>
    <property type="match status" value="1"/>
</dbReference>
<dbReference type="EMBL" id="JBHVZQ010000049">
    <property type="protein sequence ID" value="MFF1278104.1"/>
    <property type="molecule type" value="Genomic_DNA"/>
</dbReference>
<comment type="similarity">
    <text evidence="1 4">Belongs to the type-B carboxylesterase/lipase family.</text>
</comment>
<dbReference type="InterPro" id="IPR002018">
    <property type="entry name" value="CarbesteraseB"/>
</dbReference>
<sequence>MNHHPEPIVTTAQGAVRGLRRGHTTAFLNIPYAAPPRGAGRFAPPQPHEPWDGTRDATVPGPNAPQSERKLGSVDMSPYFGTGWSRGEDYLTVNVFTPAGGGLPVMVFVHGGGFVAGSTRSAMYDGSAFARDGVVLVTLNYRLGIAGFLDLPGAPANRGLLDVVAALRWVRENIAAFGGDPHNVTLFGQSAGATIVGGVLATPEATGLFRRAIVQSGSGLGAFTAEQAARVTRAAAGALGIEPDVDAFAEIPDERLVKAASRLTGIDLQTDTHRDPLIGLSPFSLVLDTQPAESVAAGLSAGVDLLIGINTEEGNLYLVPVDKYATSTAGDVDNAAARSHPKPAQLVETYRKARPEASFGELRSAVMGDALFGAGSWALAGAHAAHPESATFSYEFAWRSHALDGRLGAAHTVELPFAFDLAHLPQLLGPVALLGPDKPPADLATRMHEVWIRFARTGDPGWYPYDTERRATMRIGAQWNQIDDPRSEERQAWI</sequence>
<evidence type="ECO:0000313" key="7">
    <source>
        <dbReference type="EMBL" id="MFF1278104.1"/>
    </source>
</evidence>
<keyword evidence="3 4" id="KW-0378">Hydrolase</keyword>
<feature type="region of interest" description="Disordered" evidence="5">
    <location>
        <begin position="37"/>
        <end position="72"/>
    </location>
</feature>
<dbReference type="PANTHER" id="PTHR43142">
    <property type="entry name" value="CARBOXYLIC ESTER HYDROLASE"/>
    <property type="match status" value="1"/>
</dbReference>
<evidence type="ECO:0000259" key="6">
    <source>
        <dbReference type="Pfam" id="PF00135"/>
    </source>
</evidence>
<dbReference type="InterPro" id="IPR019826">
    <property type="entry name" value="Carboxylesterase_B_AS"/>
</dbReference>
<evidence type="ECO:0000256" key="3">
    <source>
        <dbReference type="ARBA" id="ARBA00022801"/>
    </source>
</evidence>
<comment type="caution">
    <text evidence="7">The sequence shown here is derived from an EMBL/GenBank/DDBJ whole genome shotgun (WGS) entry which is preliminary data.</text>
</comment>
<gene>
    <name evidence="7" type="ORF">ACFVZC_32710</name>
</gene>
<evidence type="ECO:0000256" key="5">
    <source>
        <dbReference type="SAM" id="MobiDB-lite"/>
    </source>
</evidence>
<dbReference type="Proteomes" id="UP001601627">
    <property type="component" value="Unassembled WGS sequence"/>
</dbReference>
<dbReference type="RefSeq" id="WP_388240377.1">
    <property type="nucleotide sequence ID" value="NZ_JBHVZQ010000049.1"/>
</dbReference>
<dbReference type="PROSITE" id="PS00122">
    <property type="entry name" value="CARBOXYLESTERASE_B_1"/>
    <property type="match status" value="1"/>
</dbReference>
<proteinExistence type="inferred from homology"/>
<keyword evidence="8" id="KW-1185">Reference proteome</keyword>